<gene>
    <name evidence="2" type="ORF">SI7747_UN020574</name>
</gene>
<evidence type="ECO:0000313" key="3">
    <source>
        <dbReference type="Proteomes" id="UP001189122"/>
    </source>
</evidence>
<feature type="compositionally biased region" description="Low complexity" evidence="1">
    <location>
        <begin position="60"/>
        <end position="72"/>
    </location>
</feature>
<proteinExistence type="predicted"/>
<name>A0ABN7E9M3_SPIIN</name>
<reference evidence="3" key="1">
    <citation type="journal article" date="2020" name="Sci. Rep.">
        <title>Chromosome-scale genome assembly for the duckweed Spirodela intermedia, integrating cytogenetic maps, PacBio and Oxford Nanopore libraries.</title>
        <authorList>
            <person name="Hoang P.T.N."/>
            <person name="Fiebig A."/>
            <person name="Novak P."/>
            <person name="Macas J."/>
            <person name="Cao H.X."/>
            <person name="Stepanenko A."/>
            <person name="Chen G."/>
            <person name="Borisjuk N."/>
            <person name="Scholz U."/>
            <person name="Schubert I."/>
        </authorList>
    </citation>
    <scope>NUCLEOTIDE SEQUENCE [LARGE SCALE GENOMIC DNA]</scope>
</reference>
<dbReference type="Proteomes" id="UP001189122">
    <property type="component" value="Unassembled WGS sequence"/>
</dbReference>
<organism evidence="2 3">
    <name type="scientific">Spirodela intermedia</name>
    <name type="common">Intermediate duckweed</name>
    <dbReference type="NCBI Taxonomy" id="51605"/>
    <lineage>
        <taxon>Eukaryota</taxon>
        <taxon>Viridiplantae</taxon>
        <taxon>Streptophyta</taxon>
        <taxon>Embryophyta</taxon>
        <taxon>Tracheophyta</taxon>
        <taxon>Spermatophyta</taxon>
        <taxon>Magnoliopsida</taxon>
        <taxon>Liliopsida</taxon>
        <taxon>Araceae</taxon>
        <taxon>Lemnoideae</taxon>
        <taxon>Spirodela</taxon>
    </lineage>
</organism>
<keyword evidence="3" id="KW-1185">Reference proteome</keyword>
<feature type="compositionally biased region" description="Basic and acidic residues" evidence="1">
    <location>
        <begin position="1"/>
        <end position="11"/>
    </location>
</feature>
<sequence>MTSAPDERESGGNRVPPGDSYEVATRLPADRPLPDDGLFVDQSEMIYSMGEWRTRAPIGPSRSSPCSRLLPD</sequence>
<feature type="region of interest" description="Disordered" evidence="1">
    <location>
        <begin position="1"/>
        <end position="37"/>
    </location>
</feature>
<feature type="region of interest" description="Disordered" evidence="1">
    <location>
        <begin position="51"/>
        <end position="72"/>
    </location>
</feature>
<accession>A0ABN7E9M3</accession>
<protein>
    <submittedName>
        <fullName evidence="2">Uncharacterized protein</fullName>
    </submittedName>
</protein>
<evidence type="ECO:0000256" key="1">
    <source>
        <dbReference type="SAM" id="MobiDB-lite"/>
    </source>
</evidence>
<evidence type="ECO:0000313" key="2">
    <source>
        <dbReference type="EMBL" id="CAA6674216.1"/>
    </source>
</evidence>
<comment type="caution">
    <text evidence="2">The sequence shown here is derived from an EMBL/GenBank/DDBJ whole genome shotgun (WGS) entry which is preliminary data.</text>
</comment>
<dbReference type="EMBL" id="CACRZD030000089">
    <property type="protein sequence ID" value="CAA6674216.1"/>
    <property type="molecule type" value="Genomic_DNA"/>
</dbReference>